<reference evidence="2 3" key="1">
    <citation type="submission" date="2018-11" db="EMBL/GenBank/DDBJ databases">
        <title>Flavobacterium sp. nov., YIM 102600 draft genome.</title>
        <authorList>
            <person name="Li G."/>
            <person name="Jiang Y."/>
        </authorList>
    </citation>
    <scope>NUCLEOTIDE SEQUENCE [LARGE SCALE GENOMIC DNA]</scope>
    <source>
        <strain evidence="2 3">YIM 102600</strain>
    </source>
</reference>
<dbReference type="RefSeq" id="WP_125013040.1">
    <property type="nucleotide sequence ID" value="NZ_RQVR01000011.1"/>
</dbReference>
<dbReference type="OrthoDB" id="9812454at2"/>
<protein>
    <recommendedName>
        <fullName evidence="4">Porin</fullName>
    </recommendedName>
</protein>
<evidence type="ECO:0008006" key="4">
    <source>
        <dbReference type="Google" id="ProtNLM"/>
    </source>
</evidence>
<proteinExistence type="predicted"/>
<dbReference type="Proteomes" id="UP000271937">
    <property type="component" value="Unassembled WGS sequence"/>
</dbReference>
<organism evidence="2 3">
    <name type="scientific">Flavobacterium macacae</name>
    <dbReference type="NCBI Taxonomy" id="2488993"/>
    <lineage>
        <taxon>Bacteria</taxon>
        <taxon>Pseudomonadati</taxon>
        <taxon>Bacteroidota</taxon>
        <taxon>Flavobacteriia</taxon>
        <taxon>Flavobacteriales</taxon>
        <taxon>Flavobacteriaceae</taxon>
        <taxon>Flavobacterium</taxon>
    </lineage>
</organism>
<evidence type="ECO:0000256" key="1">
    <source>
        <dbReference type="SAM" id="SignalP"/>
    </source>
</evidence>
<dbReference type="AlphaFoldDB" id="A0A3P3W7Z2"/>
<dbReference type="InterPro" id="IPR025631">
    <property type="entry name" value="Porin_10"/>
</dbReference>
<evidence type="ECO:0000313" key="3">
    <source>
        <dbReference type="Proteomes" id="UP000271937"/>
    </source>
</evidence>
<gene>
    <name evidence="2" type="ORF">EG849_10485</name>
</gene>
<keyword evidence="3" id="KW-1185">Reference proteome</keyword>
<evidence type="ECO:0000313" key="2">
    <source>
        <dbReference type="EMBL" id="RRJ90457.1"/>
    </source>
</evidence>
<accession>A0A3P3W7Z2</accession>
<dbReference type="EMBL" id="RQVR01000011">
    <property type="protein sequence ID" value="RRJ90457.1"/>
    <property type="molecule type" value="Genomic_DNA"/>
</dbReference>
<comment type="caution">
    <text evidence="2">The sequence shown here is derived from an EMBL/GenBank/DDBJ whole genome shotgun (WGS) entry which is preliminary data.</text>
</comment>
<feature type="signal peptide" evidence="1">
    <location>
        <begin position="1"/>
        <end position="17"/>
    </location>
</feature>
<dbReference type="Pfam" id="PF14121">
    <property type="entry name" value="Porin_10"/>
    <property type="match status" value="1"/>
</dbReference>
<sequence>MKRLLIILIFLPFLAMSQEKDSLLLKRNESDSRKSEKTTSNKKLTKSDSIATIDQYKIISLKNDTTYVDTSLTIQKEYKFNYLRKDNFGLLPFSNEGQTYNRLQYSLNSVSSYPQFGFSGKHFNYMQVEDIKYYNVATPMTELYFKTVMEQGQMIDAFITLNTSERLNFAIGYRGLRSLGKYVNQLSSNGNFRFITSYNTKNKRYFMKAHFTGQDLTNGENGGISNLSDFEGEDPDFNDRPRLDVYALDANSVMKGNRFFVDHYFRINKEKTNNNLFINHQFNYENKFYEYNQPTIFTQISDDISDRVISRFGDSYNSSNIKDKTRYNRMYNKVGATYENATLGQFQFFIEDFRYNYFYNRTIINETESIGNLLSDEFNIVGGQYIYQKNNWNGRFLYSNSISNQKMSNLDASASYKFDERNNIHFRYQNLSKVPDHSYNLFQSSYVDYNWQNSFENEKINTIEVAANTQWATAALNISSYEDHLYFQDTNANFDVLTVKPLQYSKSINYLSLKVSKEFKFGKFAIDNTFLYQKVDQEDDILNVPDFVTRNTIYYSDHIFKKALYFQTGFTFSYFTKYFANDYNPVLGEFFVQNQREIGGFPTVDFFLNAKIRNTRIYLKAEHFNSSFTGNNFYSAPNYPYRDFIVRFGLVWNFFS</sequence>
<keyword evidence="1" id="KW-0732">Signal</keyword>
<name>A0A3P3W7Z2_9FLAO</name>
<feature type="chain" id="PRO_5018052281" description="Porin" evidence="1">
    <location>
        <begin position="18"/>
        <end position="656"/>
    </location>
</feature>